<feature type="domain" description="N-acetyltransferase" evidence="1">
    <location>
        <begin position="166"/>
        <end position="313"/>
    </location>
</feature>
<dbReference type="InterPro" id="IPR016181">
    <property type="entry name" value="Acyl_CoA_acyltransferase"/>
</dbReference>
<protein>
    <recommendedName>
        <fullName evidence="1">N-acetyltransferase domain-containing protein</fullName>
    </recommendedName>
</protein>
<organism evidence="2 3">
    <name type="scientific">Gangjinia marincola</name>
    <dbReference type="NCBI Taxonomy" id="578463"/>
    <lineage>
        <taxon>Bacteria</taxon>
        <taxon>Pseudomonadati</taxon>
        <taxon>Bacteroidota</taxon>
        <taxon>Flavobacteriia</taxon>
        <taxon>Flavobacteriales</taxon>
        <taxon>Flavobacteriaceae</taxon>
        <taxon>Gangjinia</taxon>
    </lineage>
</organism>
<dbReference type="InterPro" id="IPR000182">
    <property type="entry name" value="GNAT_dom"/>
</dbReference>
<dbReference type="Gene3D" id="3.40.630.30">
    <property type="match status" value="2"/>
</dbReference>
<evidence type="ECO:0000313" key="3">
    <source>
        <dbReference type="Proteomes" id="UP001500507"/>
    </source>
</evidence>
<reference evidence="2 3" key="1">
    <citation type="journal article" date="2019" name="Int. J. Syst. Evol. Microbiol.">
        <title>The Global Catalogue of Microorganisms (GCM) 10K type strain sequencing project: providing services to taxonomists for standard genome sequencing and annotation.</title>
        <authorList>
            <consortium name="The Broad Institute Genomics Platform"/>
            <consortium name="The Broad Institute Genome Sequencing Center for Infectious Disease"/>
            <person name="Wu L."/>
            <person name="Ma J."/>
        </authorList>
    </citation>
    <scope>NUCLEOTIDE SEQUENCE [LARGE SCALE GENOMIC DNA]</scope>
    <source>
        <strain evidence="2 3">JCM 16082</strain>
    </source>
</reference>
<name>A0ABN1MJ26_9FLAO</name>
<feature type="domain" description="N-acetyltransferase" evidence="1">
    <location>
        <begin position="10"/>
        <end position="167"/>
    </location>
</feature>
<dbReference type="EMBL" id="BAAAFG010000016">
    <property type="protein sequence ID" value="GAA0873211.1"/>
    <property type="molecule type" value="Genomic_DNA"/>
</dbReference>
<evidence type="ECO:0000259" key="1">
    <source>
        <dbReference type="PROSITE" id="PS51186"/>
    </source>
</evidence>
<dbReference type="InterPro" id="IPR051531">
    <property type="entry name" value="N-acetyltransferase"/>
</dbReference>
<dbReference type="PANTHER" id="PTHR43792:SF1">
    <property type="entry name" value="N-ACETYLTRANSFERASE DOMAIN-CONTAINING PROTEIN"/>
    <property type="match status" value="1"/>
</dbReference>
<dbReference type="PROSITE" id="PS51186">
    <property type="entry name" value="GNAT"/>
    <property type="match status" value="2"/>
</dbReference>
<dbReference type="RefSeq" id="WP_343767914.1">
    <property type="nucleotide sequence ID" value="NZ_BAAAFG010000016.1"/>
</dbReference>
<dbReference type="SUPFAM" id="SSF55729">
    <property type="entry name" value="Acyl-CoA N-acyltransferases (Nat)"/>
    <property type="match status" value="2"/>
</dbReference>
<proteinExistence type="predicted"/>
<accession>A0ABN1MJ26</accession>
<dbReference type="Pfam" id="PF13673">
    <property type="entry name" value="Acetyltransf_10"/>
    <property type="match status" value="1"/>
</dbReference>
<evidence type="ECO:0000313" key="2">
    <source>
        <dbReference type="EMBL" id="GAA0873211.1"/>
    </source>
</evidence>
<sequence length="313" mass="36449">MKKIITTPRLYLREFISEDAEAFYRLNLDEEVIRYTGDKPFASIEEARDFILKYTAYQDYGIGRWAVVLKETNEFIGFCGLKYLREKRYVEVGFRLLKHFWSKGYAKEAATAAVEYGFSTKVYPSIYAHTDVRNTGSAAVLEKIGFTLQKEIIYDGVEAFLFKKDNPYLSIKAVDSKETYPVRHPVLRKGRPIEDCAFEGDDEITTLHLALFFKERMIGVITLIDRRNPTLPFGRQYQLRGMAIIEEYQRKGLGNLLLKESEIRLTKALTNIIWFNAREKAIPFYERAGYKTIGERFEIEGIGMHHCMVRTLY</sequence>
<dbReference type="PANTHER" id="PTHR43792">
    <property type="entry name" value="GNAT FAMILY, PUTATIVE (AFU_ORTHOLOGUE AFUA_3G00765)-RELATED-RELATED"/>
    <property type="match status" value="1"/>
</dbReference>
<dbReference type="Pfam" id="PF13302">
    <property type="entry name" value="Acetyltransf_3"/>
    <property type="match status" value="1"/>
</dbReference>
<dbReference type="Proteomes" id="UP001500507">
    <property type="component" value="Unassembled WGS sequence"/>
</dbReference>
<keyword evidence="3" id="KW-1185">Reference proteome</keyword>
<gene>
    <name evidence="2" type="ORF">GCM10009117_23580</name>
</gene>
<comment type="caution">
    <text evidence="2">The sequence shown here is derived from an EMBL/GenBank/DDBJ whole genome shotgun (WGS) entry which is preliminary data.</text>
</comment>